<gene>
    <name evidence="3" type="ORF">PPERSA_00708</name>
</gene>
<evidence type="ECO:0000256" key="1">
    <source>
        <dbReference type="SAM" id="Phobius"/>
    </source>
</evidence>
<keyword evidence="1" id="KW-0812">Transmembrane</keyword>
<evidence type="ECO:0000259" key="2">
    <source>
        <dbReference type="Pfam" id="PF00481"/>
    </source>
</evidence>
<keyword evidence="4" id="KW-1185">Reference proteome</keyword>
<accession>A0A0V0QSW8</accession>
<dbReference type="Pfam" id="PF00481">
    <property type="entry name" value="PP2C"/>
    <property type="match status" value="1"/>
</dbReference>
<dbReference type="InterPro" id="IPR036457">
    <property type="entry name" value="PPM-type-like_dom_sf"/>
</dbReference>
<keyword evidence="1" id="KW-0472">Membrane</keyword>
<dbReference type="SUPFAM" id="SSF81606">
    <property type="entry name" value="PP2C-like"/>
    <property type="match status" value="1"/>
</dbReference>
<dbReference type="InParanoid" id="A0A0V0QSW8"/>
<evidence type="ECO:0000313" key="4">
    <source>
        <dbReference type="Proteomes" id="UP000054937"/>
    </source>
</evidence>
<sequence length="218" mass="25725">MQSENDEEELLNDFQEYSQQSQQSQISSQQQQQYSQQEYQMENSVNDQNPENSLFCFFIIGTLFPAIWGIFFVFFTWQNFLYAEPKFPIQCTYLSDWGMLMAAFLFIISLFYLFTTQLSYDQSGSTALLILIQNNYLISGQLGDSKAVLFRETKHKKDKSERITIELTEENIPTREIEKNRILSKGGVILRDACKKDEFKLQIHFHWNQSNILNHELF</sequence>
<name>A0A0V0QSW8_PSEPJ</name>
<reference evidence="3 4" key="1">
    <citation type="journal article" date="2015" name="Sci. Rep.">
        <title>Genome of the facultative scuticociliatosis pathogen Pseudocohnilembus persalinus provides insight into its virulence through horizontal gene transfer.</title>
        <authorList>
            <person name="Xiong J."/>
            <person name="Wang G."/>
            <person name="Cheng J."/>
            <person name="Tian M."/>
            <person name="Pan X."/>
            <person name="Warren A."/>
            <person name="Jiang C."/>
            <person name="Yuan D."/>
            <person name="Miao W."/>
        </authorList>
    </citation>
    <scope>NUCLEOTIDE SEQUENCE [LARGE SCALE GENOMIC DNA]</scope>
    <source>
        <strain evidence="3">36N120E</strain>
    </source>
</reference>
<dbReference type="AlphaFoldDB" id="A0A0V0QSW8"/>
<feature type="transmembrane region" description="Helical" evidence="1">
    <location>
        <begin position="54"/>
        <end position="77"/>
    </location>
</feature>
<dbReference type="InterPro" id="IPR001932">
    <property type="entry name" value="PPM-type_phosphatase-like_dom"/>
</dbReference>
<dbReference type="Gene3D" id="3.60.40.10">
    <property type="entry name" value="PPM-type phosphatase domain"/>
    <property type="match status" value="1"/>
</dbReference>
<organism evidence="3 4">
    <name type="scientific">Pseudocohnilembus persalinus</name>
    <name type="common">Ciliate</name>
    <dbReference type="NCBI Taxonomy" id="266149"/>
    <lineage>
        <taxon>Eukaryota</taxon>
        <taxon>Sar</taxon>
        <taxon>Alveolata</taxon>
        <taxon>Ciliophora</taxon>
        <taxon>Intramacronucleata</taxon>
        <taxon>Oligohymenophorea</taxon>
        <taxon>Scuticociliatia</taxon>
        <taxon>Philasterida</taxon>
        <taxon>Pseudocohnilembidae</taxon>
        <taxon>Pseudocohnilembus</taxon>
    </lineage>
</organism>
<keyword evidence="1" id="KW-1133">Transmembrane helix</keyword>
<protein>
    <submittedName>
        <fullName evidence="3">Protein phosphatase 2C (PP2C)-like domain</fullName>
    </submittedName>
</protein>
<comment type="caution">
    <text evidence="3">The sequence shown here is derived from an EMBL/GenBank/DDBJ whole genome shotgun (WGS) entry which is preliminary data.</text>
</comment>
<proteinExistence type="predicted"/>
<evidence type="ECO:0000313" key="3">
    <source>
        <dbReference type="EMBL" id="KRX05407.1"/>
    </source>
</evidence>
<feature type="transmembrane region" description="Helical" evidence="1">
    <location>
        <begin position="97"/>
        <end position="115"/>
    </location>
</feature>
<dbReference type="Proteomes" id="UP000054937">
    <property type="component" value="Unassembled WGS sequence"/>
</dbReference>
<feature type="domain" description="PPM-type phosphatase" evidence="2">
    <location>
        <begin position="119"/>
        <end position="190"/>
    </location>
</feature>
<dbReference type="EMBL" id="LDAU01000109">
    <property type="protein sequence ID" value="KRX05407.1"/>
    <property type="molecule type" value="Genomic_DNA"/>
</dbReference>